<evidence type="ECO:0000313" key="1">
    <source>
        <dbReference type="EMBL" id="QOY35069.1"/>
    </source>
</evidence>
<name>A0A7S7L5Z3_9BACI</name>
<reference evidence="1" key="1">
    <citation type="journal article" date="2017" name="Genome Announc.">
        <title>Draft Genome Sequences of Four Alkaliphilic Bacteria Belonging to the Anaerobacillus Genus.</title>
        <authorList>
            <person name="Bassil N.M."/>
            <person name="Lloyd J.R."/>
        </authorList>
    </citation>
    <scope>NUCLEOTIDE SEQUENCE [LARGE SCALE GENOMIC DNA]</scope>
    <source>
        <strain evidence="1">NB2006</strain>
    </source>
</reference>
<proteinExistence type="predicted"/>
<organism evidence="1">
    <name type="scientific">Anaerobacillus isosaccharinicus</name>
    <dbReference type="NCBI Taxonomy" id="1532552"/>
    <lineage>
        <taxon>Bacteria</taxon>
        <taxon>Bacillati</taxon>
        <taxon>Bacillota</taxon>
        <taxon>Bacilli</taxon>
        <taxon>Bacillales</taxon>
        <taxon>Bacillaceae</taxon>
        <taxon>Anaerobacillus</taxon>
    </lineage>
</organism>
<dbReference type="EMBL" id="CP063356">
    <property type="protein sequence ID" value="QOY35069.1"/>
    <property type="molecule type" value="Genomic_DNA"/>
</dbReference>
<gene>
    <name evidence="1" type="ORF">AWH56_020530</name>
</gene>
<reference evidence="1" key="2">
    <citation type="journal article" date="2019" name="Int. J. Syst. Evol. Microbiol.">
        <title>Anaerobacillus isosaccharinicus sp. nov., an alkaliphilic bacterium which degrades isosaccharinic acid.</title>
        <authorList>
            <person name="Bassil N.M."/>
            <person name="Lloyd J.R."/>
        </authorList>
    </citation>
    <scope>NUCLEOTIDE SEQUENCE [LARGE SCALE GENOMIC DNA]</scope>
    <source>
        <strain evidence="1">NB2006</strain>
    </source>
</reference>
<dbReference type="AlphaFoldDB" id="A0A7S7L5Z3"/>
<sequence length="36" mass="4222">MGISNSTISHHVSILSQKNELFKWRACSKKRVYLRC</sequence>
<accession>A0A7S7L5Z3</accession>
<reference evidence="1" key="3">
    <citation type="submission" date="2020-10" db="EMBL/GenBank/DDBJ databases">
        <authorList>
            <person name="Bassil N.M."/>
            <person name="Lloyd J.R."/>
        </authorList>
    </citation>
    <scope>NUCLEOTIDE SEQUENCE</scope>
    <source>
        <strain evidence="1">NB2006</strain>
    </source>
</reference>
<protein>
    <submittedName>
        <fullName evidence="1">Uncharacterized protein</fullName>
    </submittedName>
</protein>